<keyword evidence="4" id="KW-1185">Reference proteome</keyword>
<organism evidence="3 4">
    <name type="scientific">Geovibrio thiophilus</name>
    <dbReference type="NCBI Taxonomy" id="139438"/>
    <lineage>
        <taxon>Bacteria</taxon>
        <taxon>Pseudomonadati</taxon>
        <taxon>Deferribacterota</taxon>
        <taxon>Deferribacteres</taxon>
        <taxon>Deferribacterales</taxon>
        <taxon>Geovibrionaceae</taxon>
        <taxon>Geovibrio</taxon>
    </lineage>
</organism>
<accession>A0A410JZR9</accession>
<dbReference type="Pfam" id="PF02321">
    <property type="entry name" value="OEP"/>
    <property type="match status" value="2"/>
</dbReference>
<keyword evidence="2" id="KW-0472">Membrane</keyword>
<feature type="signal peptide" evidence="2">
    <location>
        <begin position="1"/>
        <end position="19"/>
    </location>
</feature>
<feature type="chain" id="PRO_5018817459" evidence="2">
    <location>
        <begin position="20"/>
        <end position="472"/>
    </location>
</feature>
<dbReference type="InterPro" id="IPR010131">
    <property type="entry name" value="MdtP/NodT-like"/>
</dbReference>
<dbReference type="PANTHER" id="PTHR30203:SF23">
    <property type="entry name" value="OUTER MEMBRANE EFFLUX PROTEIN"/>
    <property type="match status" value="1"/>
</dbReference>
<keyword evidence="2" id="KW-0732">Signal</keyword>
<reference evidence="3 4" key="1">
    <citation type="submission" date="2019-01" db="EMBL/GenBank/DDBJ databases">
        <title>Geovibrio thiophilus DSM 11263, complete genome.</title>
        <authorList>
            <person name="Spring S."/>
            <person name="Bunk B."/>
            <person name="Sproer C."/>
        </authorList>
    </citation>
    <scope>NUCLEOTIDE SEQUENCE [LARGE SCALE GENOMIC DNA]</scope>
    <source>
        <strain evidence="3 4">DSM 11263</strain>
    </source>
</reference>
<dbReference type="Gene3D" id="2.20.200.10">
    <property type="entry name" value="Outer membrane efflux proteins (OEP)"/>
    <property type="match status" value="1"/>
</dbReference>
<dbReference type="PROSITE" id="PS51257">
    <property type="entry name" value="PROKAR_LIPOPROTEIN"/>
    <property type="match status" value="1"/>
</dbReference>
<evidence type="ECO:0000256" key="2">
    <source>
        <dbReference type="RuleBase" id="RU362097"/>
    </source>
</evidence>
<dbReference type="NCBIfam" id="TIGR01845">
    <property type="entry name" value="outer_NodT"/>
    <property type="match status" value="1"/>
</dbReference>
<sequence>MIMKYTVIFLFAVSAVLSACGAREQSLKVKELNTGAPESFVNVSSGYVPDFSSEWWNVFDDTALDGLIREMFAKNYELEDTYVSLEIKRAGVKSARADRLPTLTAGVGVSDTSREADGGRRWQDEYELSARASWEADIWGRNSSLVSAAEYDAAYAGMTLRGQYLSLSAELADRYFLYRYETERLGKLTALEKLYEKLVTADRNAFKSGLGSLEDIYESEKKLETVRISRASSESTLMSLREEIALMLAIKGAELPELPQGWHVRIPDVPYAIPAEVIAARADIKAAQYAIYRTDRQLAAAIADRYPSLSLSAAGVYGSDSVSSLIRPEAFAFSLVADALFTVFDGGKKRTAVTVKELELDSYILKYRQAVLAALHDIEKGLLENAYREKSLEELKRTAEKNRSLYELGSLKFKGGLIPIRSVIAAETSMLEQEISLLGAERELVSARISLIRALGSGWEEKYIADKSGDGK</sequence>
<keyword evidence="2" id="KW-1134">Transmembrane beta strand</keyword>
<dbReference type="KEGG" id="gtl:EP073_09710"/>
<keyword evidence="2" id="KW-0449">Lipoprotein</keyword>
<gene>
    <name evidence="3" type="ORF">EP073_09710</name>
</gene>
<proteinExistence type="inferred from homology"/>
<protein>
    <submittedName>
        <fullName evidence="3">Efflux transporter outer membrane subunit</fullName>
    </submittedName>
</protein>
<evidence type="ECO:0000313" key="4">
    <source>
        <dbReference type="Proteomes" id="UP000287502"/>
    </source>
</evidence>
<dbReference type="InterPro" id="IPR003423">
    <property type="entry name" value="OMP_efflux"/>
</dbReference>
<evidence type="ECO:0000313" key="3">
    <source>
        <dbReference type="EMBL" id="QAR33667.1"/>
    </source>
</evidence>
<comment type="subcellular location">
    <subcellularLocation>
        <location evidence="2">Cell membrane</location>
        <topology evidence="2">Lipid-anchor</topology>
    </subcellularLocation>
</comment>
<dbReference type="Gene3D" id="1.20.1600.10">
    <property type="entry name" value="Outer membrane efflux proteins (OEP)"/>
    <property type="match status" value="1"/>
</dbReference>
<dbReference type="Proteomes" id="UP000287502">
    <property type="component" value="Chromosome"/>
</dbReference>
<dbReference type="OrthoDB" id="9770517at2"/>
<dbReference type="GO" id="GO:0015562">
    <property type="term" value="F:efflux transmembrane transporter activity"/>
    <property type="evidence" value="ECO:0007669"/>
    <property type="project" value="InterPro"/>
</dbReference>
<dbReference type="AlphaFoldDB" id="A0A410JZR9"/>
<comment type="similarity">
    <text evidence="1 2">Belongs to the outer membrane factor (OMF) (TC 1.B.17) family.</text>
</comment>
<evidence type="ECO:0000256" key="1">
    <source>
        <dbReference type="ARBA" id="ARBA00007613"/>
    </source>
</evidence>
<dbReference type="GO" id="GO:0005886">
    <property type="term" value="C:plasma membrane"/>
    <property type="evidence" value="ECO:0007669"/>
    <property type="project" value="UniProtKB-SubCell"/>
</dbReference>
<keyword evidence="2" id="KW-0812">Transmembrane</keyword>
<dbReference type="PANTHER" id="PTHR30203">
    <property type="entry name" value="OUTER MEMBRANE CATION EFFLUX PROTEIN"/>
    <property type="match status" value="1"/>
</dbReference>
<name>A0A410JZR9_9BACT</name>
<dbReference type="SUPFAM" id="SSF56954">
    <property type="entry name" value="Outer membrane efflux proteins (OEP)"/>
    <property type="match status" value="1"/>
</dbReference>
<keyword evidence="2" id="KW-0564">Palmitate</keyword>
<dbReference type="EMBL" id="CP035108">
    <property type="protein sequence ID" value="QAR33667.1"/>
    <property type="molecule type" value="Genomic_DNA"/>
</dbReference>